<dbReference type="EMBL" id="JAWJAY010000004">
    <property type="protein sequence ID" value="MDV2886591.1"/>
    <property type="molecule type" value="Genomic_DNA"/>
</dbReference>
<dbReference type="SUPFAM" id="SSF54506">
    <property type="entry name" value="Diaminopimelate epimerase-like"/>
    <property type="match status" value="2"/>
</dbReference>
<dbReference type="Pfam" id="PF04303">
    <property type="entry name" value="PrpF"/>
    <property type="match status" value="1"/>
</dbReference>
<dbReference type="RefSeq" id="WP_323467279.1">
    <property type="nucleotide sequence ID" value="NZ_CP144224.1"/>
</dbReference>
<gene>
    <name evidence="3" type="ORF">RYX45_15475</name>
</gene>
<protein>
    <submittedName>
        <fullName evidence="3">PrpF domain-containing protein</fullName>
    </submittedName>
</protein>
<reference evidence="3" key="1">
    <citation type="submission" date="2023-10" db="EMBL/GenBank/DDBJ databases">
        <title>Screening of Alkalihalophilus pseudofirmusBZ-TG-HK211 and Its Alleviation of Salt Stress on Rapeseed Growth.</title>
        <authorList>
            <person name="Zhao B."/>
            <person name="Guo T."/>
        </authorList>
    </citation>
    <scope>NUCLEOTIDE SEQUENCE</scope>
    <source>
        <strain evidence="3">BZ-TG-HK211</strain>
    </source>
</reference>
<dbReference type="PANTHER" id="PTHR43709">
    <property type="entry name" value="ACONITATE ISOMERASE-RELATED"/>
    <property type="match status" value="1"/>
</dbReference>
<name>A0AAJ2U3Q0_ALKPS</name>
<evidence type="ECO:0000313" key="4">
    <source>
        <dbReference type="Proteomes" id="UP001285636"/>
    </source>
</evidence>
<dbReference type="PANTHER" id="PTHR43709:SF2">
    <property type="entry name" value="DUF453 DOMAIN PROTEIN (AFU_ORTHOLOGUE AFUA_6G00360)"/>
    <property type="match status" value="1"/>
</dbReference>
<accession>A0AAJ2U3Q0</accession>
<dbReference type="Gene3D" id="3.10.310.10">
    <property type="entry name" value="Diaminopimelate Epimerase, Chain A, domain 1"/>
    <property type="match status" value="2"/>
</dbReference>
<evidence type="ECO:0000256" key="2">
    <source>
        <dbReference type="ARBA" id="ARBA00023235"/>
    </source>
</evidence>
<dbReference type="Proteomes" id="UP001285636">
    <property type="component" value="Unassembled WGS sequence"/>
</dbReference>
<comment type="similarity">
    <text evidence="1">Belongs to the PrpF family.</text>
</comment>
<dbReference type="GO" id="GO:0016853">
    <property type="term" value="F:isomerase activity"/>
    <property type="evidence" value="ECO:0007669"/>
    <property type="project" value="UniProtKB-KW"/>
</dbReference>
<dbReference type="InterPro" id="IPR007400">
    <property type="entry name" value="PrpF-like"/>
</dbReference>
<evidence type="ECO:0000256" key="1">
    <source>
        <dbReference type="ARBA" id="ARBA00007673"/>
    </source>
</evidence>
<dbReference type="AlphaFoldDB" id="A0AAJ2U3Q0"/>
<proteinExistence type="inferred from homology"/>
<sequence length="394" mass="43027">MRDYEKIHATIMRGGTSKGVYILENELPSDPIIRDKVILSIYGSPDSRQIDGLGGASPLTSKFAMVRISNRGDADVEYTFGQVSVDQEHIDYSVNCGNILSGIGPFAIDHGLVQVNEPLTLVRIYNVNTNKVIVAEVPVKNGKARIDGDFQINGVPGTGAKIMLNFLDAAGARTGKLLPTGNPKDEIRLENGKVIDVSIVDAANLCVFVKAKDIGLNGSELPQEFRNEHKVLLEEIRSSVAVKLGFADSKEQASNKSPASPKIIYIGEKQSYTSLEEIQVKKEQIDFVSRAISMEKMHQAYPVTGGICTAVASLIKGSVVQEVCNIDVRVEQKTFNKTIRFGHPSGIIEFDVEIGYEGSNLHLNYAAVARTSRTLMEGHVYIPSDVYWGTEIAK</sequence>
<keyword evidence="2" id="KW-0413">Isomerase</keyword>
<organism evidence="3 4">
    <name type="scientific">Alkalihalophilus pseudofirmus</name>
    <name type="common">Bacillus pseudofirmus</name>
    <dbReference type="NCBI Taxonomy" id="79885"/>
    <lineage>
        <taxon>Bacteria</taxon>
        <taxon>Bacillati</taxon>
        <taxon>Bacillota</taxon>
        <taxon>Bacilli</taxon>
        <taxon>Bacillales</taxon>
        <taxon>Bacillaceae</taxon>
        <taxon>Alkalihalophilus</taxon>
    </lineage>
</organism>
<comment type="caution">
    <text evidence="3">The sequence shown here is derived from an EMBL/GenBank/DDBJ whole genome shotgun (WGS) entry which is preliminary data.</text>
</comment>
<evidence type="ECO:0000313" key="3">
    <source>
        <dbReference type="EMBL" id="MDV2886591.1"/>
    </source>
</evidence>